<evidence type="ECO:0000256" key="1">
    <source>
        <dbReference type="SAM" id="Phobius"/>
    </source>
</evidence>
<dbReference type="SUPFAM" id="SSF55486">
    <property type="entry name" value="Metalloproteases ('zincins'), catalytic domain"/>
    <property type="match status" value="1"/>
</dbReference>
<sequence length="437" mass="48090">MNRERIRRWLRDWRFYAISLIIALVITVIIVILTALFKPESLTNPDVGIPIQQEALTNELSREFALAQYEEAFLALEANVPDVFVPAEIEAALAASEINSLSAVAGGNTRLVLFRVVGPGQTAAQIQPAVDASVQGIQLINQYGSQYFPNIDPDLTYTVQEQIVQISVDPYDVPETIWTQEVAEQISPNCSQPSAWVCILEWMSAQRQPSDQSVMGALLTVHQPLYPGQNTHIGAYCRRSLCVISAEDGYIASGYGGWMAAHEFGHGWGARHPNDQTGTPLGYWCQPNIMRQDVMLSITSQTIALETIEIIGLRDVEPNIVADINQSQTVIDASIVGEIVTGLVNENPVQPLGCWTLGSFTPYRVYGVDVKFGNGNYNPAQPTDGAWGGYSEGYTFSLAGAQQPALIKIRVNLNGKLAETHVWYGQPNTYFLPTIFK</sequence>
<dbReference type="Proteomes" id="UP000701698">
    <property type="component" value="Unassembled WGS sequence"/>
</dbReference>
<dbReference type="AlphaFoldDB" id="A0A955LHA6"/>
<protein>
    <submittedName>
        <fullName evidence="2">Uncharacterized protein</fullName>
    </submittedName>
</protein>
<comment type="caution">
    <text evidence="2">The sequence shown here is derived from an EMBL/GenBank/DDBJ whole genome shotgun (WGS) entry which is preliminary data.</text>
</comment>
<proteinExistence type="predicted"/>
<reference evidence="2" key="2">
    <citation type="journal article" date="2021" name="Microbiome">
        <title>Successional dynamics and alternative stable states in a saline activated sludge microbial community over 9 years.</title>
        <authorList>
            <person name="Wang Y."/>
            <person name="Ye J."/>
            <person name="Ju F."/>
            <person name="Liu L."/>
            <person name="Boyd J.A."/>
            <person name="Deng Y."/>
            <person name="Parks D.H."/>
            <person name="Jiang X."/>
            <person name="Yin X."/>
            <person name="Woodcroft B.J."/>
            <person name="Tyson G.W."/>
            <person name="Hugenholtz P."/>
            <person name="Polz M.F."/>
            <person name="Zhang T."/>
        </authorList>
    </citation>
    <scope>NUCLEOTIDE SEQUENCE</scope>
    <source>
        <strain evidence="2">HKST-UBA01</strain>
    </source>
</reference>
<keyword evidence="1" id="KW-0472">Membrane</keyword>
<keyword evidence="1" id="KW-0812">Transmembrane</keyword>
<feature type="transmembrane region" description="Helical" evidence="1">
    <location>
        <begin position="15"/>
        <end position="37"/>
    </location>
</feature>
<gene>
    <name evidence="2" type="ORF">KC571_03490</name>
</gene>
<organism evidence="2 3">
    <name type="scientific">candidate division WWE3 bacterium</name>
    <dbReference type="NCBI Taxonomy" id="2053526"/>
    <lineage>
        <taxon>Bacteria</taxon>
        <taxon>Katanobacteria</taxon>
    </lineage>
</organism>
<name>A0A955LHA6_UNCKA</name>
<accession>A0A955LHA6</accession>
<dbReference type="EMBL" id="JAGQKX010000097">
    <property type="protein sequence ID" value="MCA9390443.1"/>
    <property type="molecule type" value="Genomic_DNA"/>
</dbReference>
<evidence type="ECO:0000313" key="3">
    <source>
        <dbReference type="Proteomes" id="UP000701698"/>
    </source>
</evidence>
<evidence type="ECO:0000313" key="2">
    <source>
        <dbReference type="EMBL" id="MCA9390443.1"/>
    </source>
</evidence>
<keyword evidence="1" id="KW-1133">Transmembrane helix</keyword>
<reference evidence="2" key="1">
    <citation type="submission" date="2020-04" db="EMBL/GenBank/DDBJ databases">
        <authorList>
            <person name="Zhang T."/>
        </authorList>
    </citation>
    <scope>NUCLEOTIDE SEQUENCE</scope>
    <source>
        <strain evidence="2">HKST-UBA01</strain>
    </source>
</reference>